<dbReference type="EMBL" id="LFMI01000394">
    <property type="protein sequence ID" value="OTA03277.1"/>
    <property type="molecule type" value="Genomic_DNA"/>
</dbReference>
<dbReference type="SUPFAM" id="SSF53067">
    <property type="entry name" value="Actin-like ATPase domain"/>
    <property type="match status" value="2"/>
</dbReference>
<dbReference type="PANTHER" id="PTHR14187">
    <property type="entry name" value="ALPHA KINASE/ELONGATION FACTOR 2 KINASE"/>
    <property type="match status" value="1"/>
</dbReference>
<dbReference type="InterPro" id="IPR013126">
    <property type="entry name" value="Hsp_70_fam"/>
</dbReference>
<evidence type="ECO:0000313" key="3">
    <source>
        <dbReference type="EMBL" id="OTA03277.1"/>
    </source>
</evidence>
<dbReference type="GO" id="GO:0005524">
    <property type="term" value="F:ATP binding"/>
    <property type="evidence" value="ECO:0007669"/>
    <property type="project" value="UniProtKB-KW"/>
</dbReference>
<keyword evidence="4" id="KW-1185">Reference proteome</keyword>
<gene>
    <name evidence="3" type="ORF">A9Z42_0037120</name>
</gene>
<keyword evidence="2" id="KW-0067">ATP-binding</keyword>
<comment type="caution">
    <text evidence="3">The sequence shown here is derived from an EMBL/GenBank/DDBJ whole genome shotgun (WGS) entry which is preliminary data.</text>
</comment>
<evidence type="ECO:0008006" key="5">
    <source>
        <dbReference type="Google" id="ProtNLM"/>
    </source>
</evidence>
<evidence type="ECO:0000256" key="1">
    <source>
        <dbReference type="ARBA" id="ARBA00022741"/>
    </source>
</evidence>
<dbReference type="PANTHER" id="PTHR14187:SF82">
    <property type="entry name" value="FAMILY CHAPERONE, PUTATIVE (AFU_ORTHOLOGUE AFUA_7G08575)-RELATED"/>
    <property type="match status" value="1"/>
</dbReference>
<dbReference type="Pfam" id="PF00012">
    <property type="entry name" value="HSP70"/>
    <property type="match status" value="1"/>
</dbReference>
<dbReference type="Gene3D" id="3.30.420.40">
    <property type="match status" value="2"/>
</dbReference>
<dbReference type="CDD" id="cd10170">
    <property type="entry name" value="ASKHA_NBD_HSP70"/>
    <property type="match status" value="1"/>
</dbReference>
<dbReference type="InterPro" id="IPR043129">
    <property type="entry name" value="ATPase_NBD"/>
</dbReference>
<evidence type="ECO:0000313" key="4">
    <source>
        <dbReference type="Proteomes" id="UP000219286"/>
    </source>
</evidence>
<organism evidence="3 4">
    <name type="scientific">Trichoderma parareesei</name>
    <name type="common">Filamentous fungus</name>
    <dbReference type="NCBI Taxonomy" id="858221"/>
    <lineage>
        <taxon>Eukaryota</taxon>
        <taxon>Fungi</taxon>
        <taxon>Dikarya</taxon>
        <taxon>Ascomycota</taxon>
        <taxon>Pezizomycotina</taxon>
        <taxon>Sordariomycetes</taxon>
        <taxon>Hypocreomycetidae</taxon>
        <taxon>Hypocreales</taxon>
        <taxon>Hypocreaceae</taxon>
        <taxon>Trichoderma</taxon>
    </lineage>
</organism>
<protein>
    <recommendedName>
        <fullName evidence="5">Hsp70 protein</fullName>
    </recommendedName>
</protein>
<dbReference type="AlphaFoldDB" id="A0A2H2Z546"/>
<name>A0A2H2Z546_TRIPA</name>
<accession>A0A2H2Z546</accession>
<dbReference type="Proteomes" id="UP000219286">
    <property type="component" value="Unassembled WGS sequence"/>
</dbReference>
<dbReference type="OrthoDB" id="5332281at2759"/>
<reference evidence="3 4" key="1">
    <citation type="journal article" date="2015" name="Genome Announc.">
        <title>Genome sequence and annotation of Trichoderma parareesei, the ancestor of the cellulase producer Trichoderma reesei.</title>
        <authorList>
            <person name="Yang D."/>
            <person name="Pomraning K."/>
            <person name="Kopchinskiy A."/>
            <person name="Karimi Aghcheh R."/>
            <person name="Atanasova L."/>
            <person name="Chenthamara K."/>
            <person name="Baker S.E."/>
            <person name="Zhang R."/>
            <person name="Shen Q."/>
            <person name="Freitag M."/>
            <person name="Kubicek C.P."/>
            <person name="Druzhinina I.S."/>
        </authorList>
    </citation>
    <scope>NUCLEOTIDE SEQUENCE [LARGE SCALE GENOMIC DNA]</scope>
    <source>
        <strain evidence="3 4">CBS 125925</strain>
    </source>
</reference>
<dbReference type="Gene3D" id="3.90.640.10">
    <property type="entry name" value="Actin, Chain A, domain 4"/>
    <property type="match status" value="1"/>
</dbReference>
<keyword evidence="1" id="KW-0547">Nucleotide-binding</keyword>
<sequence length="537" mass="59768">MEFQPSSSGDDKLIIALDFGTTYSGISYCFTGQRDSVPASIEYWPGPEGTGVPKIPTVIRYDGAKSFTWGAQVGRQDGGIVGVKLLLDPSQPRPKYFSNTSVDEELSGLPKPPVRVAADFIGAAYKHAMNEIAKKVSRDYVAQCQKVYVLSVPAVWSDAAKNSTIMAARAAGLSPVQLVKEPEAAALWTAKKLDVALHLKDTFIVCDAGGGTVDLISYEVKKIDPKLKLKELVPGTGGMCGSLGLNRRFESAVRKLVGEEQWENLEPSKAYQCAARQFDNEIKKYFHGDPEEEYFANFPRAKLRDNSRKGLESDSWRMTGNDLMAIFDPIVNDILKLVDKQVKRVQKKRKGRNPNYIFLVGGFGSSQYLRKRIVAKYARIQVLQPPDAWSAIAKGAAMAGVEAEATVTSLSATWHYGVTKWSRYDGARDKGRPTREFLDEVTRVETMSWYINIGDDLVRGKTIRFSFTREFEDLSDLQIEDELYEYRGSRPAPVHPPRKGDAFRTNCTLVSDLSMAPEEMFKRRTIGEKFTGVSTTS</sequence>
<proteinExistence type="predicted"/>
<evidence type="ECO:0000256" key="2">
    <source>
        <dbReference type="ARBA" id="ARBA00022840"/>
    </source>
</evidence>
<dbReference type="GO" id="GO:0140662">
    <property type="term" value="F:ATP-dependent protein folding chaperone"/>
    <property type="evidence" value="ECO:0007669"/>
    <property type="project" value="InterPro"/>
</dbReference>